<evidence type="ECO:0000313" key="3">
    <source>
        <dbReference type="Proteomes" id="UP001157137"/>
    </source>
</evidence>
<protein>
    <submittedName>
        <fullName evidence="2">Uncharacterized protein</fullName>
    </submittedName>
</protein>
<comment type="caution">
    <text evidence="2">The sequence shown here is derived from an EMBL/GenBank/DDBJ whole genome shotgun (WGS) entry which is preliminary data.</text>
</comment>
<dbReference type="AlphaFoldDB" id="A0AA37TXL4"/>
<evidence type="ECO:0000313" key="2">
    <source>
        <dbReference type="EMBL" id="GLV14275.1"/>
    </source>
</evidence>
<feature type="transmembrane region" description="Helical" evidence="1">
    <location>
        <begin position="35"/>
        <end position="53"/>
    </location>
</feature>
<feature type="transmembrane region" description="Helical" evidence="1">
    <location>
        <begin position="6"/>
        <end position="26"/>
    </location>
</feature>
<gene>
    <name evidence="2" type="ORF">Heshes_19590</name>
</gene>
<keyword evidence="1" id="KW-0472">Membrane</keyword>
<sequence length="70" mass="8182">MTLLTVGILFAFNFELVGVVAFRYLYSPHPFLGKYVFLALHCALGGVLTLWMYRQFFHDHLWYGSNKRHG</sequence>
<dbReference type="Proteomes" id="UP001157137">
    <property type="component" value="Unassembled WGS sequence"/>
</dbReference>
<proteinExistence type="predicted"/>
<reference evidence="2" key="1">
    <citation type="submission" date="2023-02" db="EMBL/GenBank/DDBJ databases">
        <title>Proposal of a novel subspecies: Alicyclobacillus hesperidum subspecies aegle.</title>
        <authorList>
            <person name="Goto K."/>
            <person name="Fujii T."/>
            <person name="Yasui K."/>
            <person name="Mochida K."/>
            <person name="Kato-Tanaka Y."/>
            <person name="Morohoshi S."/>
            <person name="An S.Y."/>
            <person name="Kasai H."/>
            <person name="Yokota A."/>
        </authorList>
    </citation>
    <scope>NUCLEOTIDE SEQUENCE</scope>
    <source>
        <strain evidence="2">DSM 12766</strain>
    </source>
</reference>
<accession>A0AA37TXL4</accession>
<keyword evidence="1" id="KW-0812">Transmembrane</keyword>
<name>A0AA37TXL4_9BACL</name>
<organism evidence="2 3">
    <name type="scientific">Alicyclobacillus hesperidum</name>
    <dbReference type="NCBI Taxonomy" id="89784"/>
    <lineage>
        <taxon>Bacteria</taxon>
        <taxon>Bacillati</taxon>
        <taxon>Bacillota</taxon>
        <taxon>Bacilli</taxon>
        <taxon>Bacillales</taxon>
        <taxon>Alicyclobacillaceae</taxon>
        <taxon>Alicyclobacillus</taxon>
    </lineage>
</organism>
<evidence type="ECO:0000256" key="1">
    <source>
        <dbReference type="SAM" id="Phobius"/>
    </source>
</evidence>
<dbReference type="EMBL" id="BSRA01000010">
    <property type="protein sequence ID" value="GLV14275.1"/>
    <property type="molecule type" value="Genomic_DNA"/>
</dbReference>
<keyword evidence="1" id="KW-1133">Transmembrane helix</keyword>